<evidence type="ECO:0000313" key="3">
    <source>
        <dbReference type="Proteomes" id="UP000664654"/>
    </source>
</evidence>
<reference evidence="2" key="1">
    <citation type="submission" date="2021-03" db="EMBL/GenBank/DDBJ databases">
        <title>novel species isolated from a fishpond in China.</title>
        <authorList>
            <person name="Lu H."/>
            <person name="Cai Z."/>
        </authorList>
    </citation>
    <scope>NUCLEOTIDE SEQUENCE</scope>
    <source>
        <strain evidence="2">JCM 30855</strain>
    </source>
</reference>
<feature type="transmembrane region" description="Helical" evidence="1">
    <location>
        <begin position="81"/>
        <end position="105"/>
    </location>
</feature>
<feature type="transmembrane region" description="Helical" evidence="1">
    <location>
        <begin position="48"/>
        <end position="69"/>
    </location>
</feature>
<keyword evidence="1" id="KW-0812">Transmembrane</keyword>
<keyword evidence="3" id="KW-1185">Reference proteome</keyword>
<gene>
    <name evidence="2" type="ORF">J0A66_15685</name>
</gene>
<accession>A0A939DQT0</accession>
<feature type="transmembrane region" description="Helical" evidence="1">
    <location>
        <begin position="12"/>
        <end position="36"/>
    </location>
</feature>
<keyword evidence="1" id="KW-0472">Membrane</keyword>
<dbReference type="RefSeq" id="WP_206574784.1">
    <property type="nucleotide sequence ID" value="NZ_JAFKCV010000009.1"/>
</dbReference>
<sequence length="160" mass="17891">MKAANRRQSKRSNILVLLEGALIAYLAYVAHALIIHITGESLPAGRELLINVALLTFLVLVSALSVGLYEPKLRETFRGIIRRIFVCVALSYFVMELLTSTVLINLSMHPYYLPTASGLIILSLVVFRYFSNRLGLLGLGHTLDLKLQRPQESPLNYCFS</sequence>
<proteinExistence type="predicted"/>
<name>A0A939DQT0_9ALTE</name>
<comment type="caution">
    <text evidence="2">The sequence shown here is derived from an EMBL/GenBank/DDBJ whole genome shotgun (WGS) entry which is preliminary data.</text>
</comment>
<dbReference type="EMBL" id="JAFKCV010000009">
    <property type="protein sequence ID" value="MBN7826677.1"/>
    <property type="molecule type" value="Genomic_DNA"/>
</dbReference>
<feature type="transmembrane region" description="Helical" evidence="1">
    <location>
        <begin position="111"/>
        <end position="130"/>
    </location>
</feature>
<protein>
    <submittedName>
        <fullName evidence="2">Uncharacterized protein</fullName>
    </submittedName>
</protein>
<keyword evidence="1" id="KW-1133">Transmembrane helix</keyword>
<evidence type="ECO:0000313" key="2">
    <source>
        <dbReference type="EMBL" id="MBN7826677.1"/>
    </source>
</evidence>
<dbReference type="Proteomes" id="UP000664654">
    <property type="component" value="Unassembled WGS sequence"/>
</dbReference>
<dbReference type="AlphaFoldDB" id="A0A939DQT0"/>
<evidence type="ECO:0000256" key="1">
    <source>
        <dbReference type="SAM" id="Phobius"/>
    </source>
</evidence>
<organism evidence="2 3">
    <name type="scientific">Bowmanella dokdonensis</name>
    <dbReference type="NCBI Taxonomy" id="751969"/>
    <lineage>
        <taxon>Bacteria</taxon>
        <taxon>Pseudomonadati</taxon>
        <taxon>Pseudomonadota</taxon>
        <taxon>Gammaproteobacteria</taxon>
        <taxon>Alteromonadales</taxon>
        <taxon>Alteromonadaceae</taxon>
        <taxon>Bowmanella</taxon>
    </lineage>
</organism>